<dbReference type="Proteomes" id="UP000031843">
    <property type="component" value="Chromosome main"/>
</dbReference>
<evidence type="ECO:0000256" key="2">
    <source>
        <dbReference type="ARBA" id="ARBA00023125"/>
    </source>
</evidence>
<dbReference type="AlphaFoldDB" id="A0A0C4Y8W3"/>
<dbReference type="EMBL" id="CP010536">
    <property type="protein sequence ID" value="AJG19420.1"/>
    <property type="molecule type" value="Genomic_DNA"/>
</dbReference>
<evidence type="ECO:0000313" key="7">
    <source>
        <dbReference type="Proteomes" id="UP000031843"/>
    </source>
</evidence>
<organism evidence="6 7">
    <name type="scientific">Cupriavidus basilensis</name>
    <dbReference type="NCBI Taxonomy" id="68895"/>
    <lineage>
        <taxon>Bacteria</taxon>
        <taxon>Pseudomonadati</taxon>
        <taxon>Pseudomonadota</taxon>
        <taxon>Betaproteobacteria</taxon>
        <taxon>Burkholderiales</taxon>
        <taxon>Burkholderiaceae</taxon>
        <taxon>Cupriavidus</taxon>
    </lineage>
</organism>
<evidence type="ECO:0000256" key="4">
    <source>
        <dbReference type="PROSITE-ProRule" id="PRU00335"/>
    </source>
</evidence>
<dbReference type="KEGG" id="cbw:RR42_m2028"/>
<dbReference type="PANTHER" id="PTHR30055:SF234">
    <property type="entry name" value="HTH-TYPE TRANSCRIPTIONAL REGULATOR BETI"/>
    <property type="match status" value="1"/>
</dbReference>
<dbReference type="RefSeq" id="WP_043346220.1">
    <property type="nucleotide sequence ID" value="NZ_CP010536.1"/>
</dbReference>
<dbReference type="GO" id="GO:0003700">
    <property type="term" value="F:DNA-binding transcription factor activity"/>
    <property type="evidence" value="ECO:0007669"/>
    <property type="project" value="TreeGrafter"/>
</dbReference>
<evidence type="ECO:0000256" key="1">
    <source>
        <dbReference type="ARBA" id="ARBA00023015"/>
    </source>
</evidence>
<evidence type="ECO:0000259" key="5">
    <source>
        <dbReference type="PROSITE" id="PS50977"/>
    </source>
</evidence>
<dbReference type="Gene3D" id="1.10.357.10">
    <property type="entry name" value="Tetracycline Repressor, domain 2"/>
    <property type="match status" value="1"/>
</dbReference>
<dbReference type="OrthoDB" id="8799388at2"/>
<reference evidence="6 7" key="1">
    <citation type="journal article" date="2015" name="Genome Announc.">
        <title>Complete Genome Sequence of Cupriavidus basilensis 4G11, Isolated from the Oak Ridge Field Research Center Site.</title>
        <authorList>
            <person name="Ray J."/>
            <person name="Waters R.J."/>
            <person name="Skerker J.M."/>
            <person name="Kuehl J.V."/>
            <person name="Price M.N."/>
            <person name="Huang J."/>
            <person name="Chakraborty R."/>
            <person name="Arkin A.P."/>
            <person name="Deutschbauer A."/>
        </authorList>
    </citation>
    <scope>NUCLEOTIDE SEQUENCE [LARGE SCALE GENOMIC DNA]</scope>
    <source>
        <strain evidence="6">4G11</strain>
    </source>
</reference>
<dbReference type="GO" id="GO:0000976">
    <property type="term" value="F:transcription cis-regulatory region binding"/>
    <property type="evidence" value="ECO:0007669"/>
    <property type="project" value="TreeGrafter"/>
</dbReference>
<keyword evidence="2 4" id="KW-0238">DNA-binding</keyword>
<evidence type="ECO:0000256" key="3">
    <source>
        <dbReference type="ARBA" id="ARBA00023163"/>
    </source>
</evidence>
<accession>A0A0C4Y8W3</accession>
<dbReference type="InterPro" id="IPR001647">
    <property type="entry name" value="HTH_TetR"/>
</dbReference>
<keyword evidence="3" id="KW-0804">Transcription</keyword>
<feature type="DNA-binding region" description="H-T-H motif" evidence="4">
    <location>
        <begin position="34"/>
        <end position="53"/>
    </location>
</feature>
<dbReference type="Pfam" id="PF00440">
    <property type="entry name" value="TetR_N"/>
    <property type="match status" value="1"/>
</dbReference>
<proteinExistence type="predicted"/>
<dbReference type="InterPro" id="IPR009057">
    <property type="entry name" value="Homeodomain-like_sf"/>
</dbReference>
<dbReference type="InterPro" id="IPR050109">
    <property type="entry name" value="HTH-type_TetR-like_transc_reg"/>
</dbReference>
<name>A0A0C4Y8W3_9BURK</name>
<dbReference type="PANTHER" id="PTHR30055">
    <property type="entry name" value="HTH-TYPE TRANSCRIPTIONAL REGULATOR RUTR"/>
    <property type="match status" value="1"/>
</dbReference>
<sequence length="206" mass="23183">MRPPRQPRSEQNLVNMIKAGRALAEQRGDLDDISLNDVVKAAETSIGAFYARFKDKEAFLQIMLEAALDEAEALTKKSISRDPVWQAGSATAIVERIVRVYVGQFRQNRGLFKGFLRHYSATGGGDNPMRQANRRIQDLLVPLLARQLDSPRTGTADFEVRVAIQFLVGTLANLLLNDPGPLHLEQRKLETHLIRMMSRYLMLPEA</sequence>
<evidence type="ECO:0000313" key="6">
    <source>
        <dbReference type="EMBL" id="AJG19420.1"/>
    </source>
</evidence>
<feature type="domain" description="HTH tetR-type" evidence="5">
    <location>
        <begin position="10"/>
        <end position="71"/>
    </location>
</feature>
<keyword evidence="7" id="KW-1185">Reference proteome</keyword>
<dbReference type="Gene3D" id="1.10.10.60">
    <property type="entry name" value="Homeodomain-like"/>
    <property type="match status" value="1"/>
</dbReference>
<dbReference type="SUPFAM" id="SSF46689">
    <property type="entry name" value="Homeodomain-like"/>
    <property type="match status" value="1"/>
</dbReference>
<gene>
    <name evidence="6" type="ORF">RR42_m2028</name>
</gene>
<dbReference type="PROSITE" id="PS50977">
    <property type="entry name" value="HTH_TETR_2"/>
    <property type="match status" value="1"/>
</dbReference>
<keyword evidence="1" id="KW-0805">Transcription regulation</keyword>
<protein>
    <submittedName>
        <fullName evidence="6">Transcriptional regulator, TetR family</fullName>
    </submittedName>
</protein>